<dbReference type="Pfam" id="PF02574">
    <property type="entry name" value="S-methyl_trans"/>
    <property type="match status" value="1"/>
</dbReference>
<keyword evidence="9" id="KW-1185">Reference proteome</keyword>
<evidence type="ECO:0000256" key="2">
    <source>
        <dbReference type="ARBA" id="ARBA00022679"/>
    </source>
</evidence>
<keyword evidence="4 5" id="KW-0862">Zinc</keyword>
<feature type="compositionally biased region" description="Gly residues" evidence="6">
    <location>
        <begin position="292"/>
        <end position="305"/>
    </location>
</feature>
<feature type="compositionally biased region" description="Gly residues" evidence="6">
    <location>
        <begin position="270"/>
        <end position="280"/>
    </location>
</feature>
<dbReference type="STRING" id="1892869.ACGLYG10_0312"/>
<gene>
    <name evidence="8" type="ORF">ACGLYG10_0312</name>
</gene>
<proteinExistence type="predicted"/>
<dbReference type="EMBL" id="FQTT01000001">
    <property type="protein sequence ID" value="SHE24114.1"/>
    <property type="molecule type" value="Genomic_DNA"/>
</dbReference>
<keyword evidence="2 5" id="KW-0808">Transferase</keyword>
<sequence length="348" mass="35856">MSDVLTRLLAQRGTIVLDGAMATELEKRGVDTSGPLWSALAMRDAPDAILDVHRAYFAAGADVATTNTYQANLDAYRRAGLSQAEAEDMVRQAVRLARRARDEHAATTGRHGLVAGSVGPYGAYLADGSEYTGAYTHTDEEFRAFHRPRLRLLTEAGVDVLALETMPQGPEIHALLGLLPEVAPEVPAWLSLSVRDDATALRDGTLLDDVVAWAEACPQVRLLGVNCTRVESATTALSLLADLTSLPLVVYPNSGEEYDAEAKTWSTGGSTTGGGVGTGTGSADSDADDVGSGSGTAPGSGGAGPGDDLLAGALPAWEALGARAVGGCCRTTPAQIQALTAAVGEPAA</sequence>
<evidence type="ECO:0000313" key="9">
    <source>
        <dbReference type="Proteomes" id="UP000184291"/>
    </source>
</evidence>
<organism evidence="8 9">
    <name type="scientific">Actinomyces glycerinitolerans</name>
    <dbReference type="NCBI Taxonomy" id="1892869"/>
    <lineage>
        <taxon>Bacteria</taxon>
        <taxon>Bacillati</taxon>
        <taxon>Actinomycetota</taxon>
        <taxon>Actinomycetes</taxon>
        <taxon>Actinomycetales</taxon>
        <taxon>Actinomycetaceae</taxon>
        <taxon>Actinomyces</taxon>
    </lineage>
</organism>
<dbReference type="InterPro" id="IPR003726">
    <property type="entry name" value="HCY_dom"/>
</dbReference>
<dbReference type="NCBIfam" id="NF007020">
    <property type="entry name" value="PRK09485.1"/>
    <property type="match status" value="1"/>
</dbReference>
<feature type="binding site" evidence="5">
    <location>
        <position position="329"/>
    </location>
    <ligand>
        <name>Zn(2+)</name>
        <dbReference type="ChEBI" id="CHEBI:29105"/>
    </ligand>
</feature>
<feature type="binding site" evidence="5">
    <location>
        <position position="227"/>
    </location>
    <ligand>
        <name>Zn(2+)</name>
        <dbReference type="ChEBI" id="CHEBI:29105"/>
    </ligand>
</feature>
<evidence type="ECO:0000256" key="3">
    <source>
        <dbReference type="ARBA" id="ARBA00022723"/>
    </source>
</evidence>
<comment type="cofactor">
    <cofactor evidence="5">
        <name>Zn(2+)</name>
        <dbReference type="ChEBI" id="CHEBI:29105"/>
    </cofactor>
</comment>
<dbReference type="InterPro" id="IPR051486">
    <property type="entry name" value="Hcy_S-methyltransferase"/>
</dbReference>
<reference evidence="9" key="1">
    <citation type="submission" date="2016-09" db="EMBL/GenBank/DDBJ databases">
        <authorList>
            <person name="Strepis N."/>
        </authorList>
    </citation>
    <scope>NUCLEOTIDE SEQUENCE [LARGE SCALE GENOMIC DNA]</scope>
</reference>
<evidence type="ECO:0000259" key="7">
    <source>
        <dbReference type="PROSITE" id="PS50970"/>
    </source>
</evidence>
<feature type="binding site" evidence="5">
    <location>
        <position position="328"/>
    </location>
    <ligand>
        <name>Zn(2+)</name>
        <dbReference type="ChEBI" id="CHEBI:29105"/>
    </ligand>
</feature>
<dbReference type="GO" id="GO:0009086">
    <property type="term" value="P:methionine biosynthetic process"/>
    <property type="evidence" value="ECO:0007669"/>
    <property type="project" value="InterPro"/>
</dbReference>
<dbReference type="InterPro" id="IPR017226">
    <property type="entry name" value="BHMT-like"/>
</dbReference>
<accession>A0A1M4RVW2</accession>
<evidence type="ECO:0000256" key="6">
    <source>
        <dbReference type="SAM" id="MobiDB-lite"/>
    </source>
</evidence>
<keyword evidence="3 5" id="KW-0479">Metal-binding</keyword>
<evidence type="ECO:0000256" key="4">
    <source>
        <dbReference type="ARBA" id="ARBA00022833"/>
    </source>
</evidence>
<dbReference type="PANTHER" id="PTHR46015:SF1">
    <property type="entry name" value="HOMOCYSTEINE S-METHYLTRANSFERASE-LIKE ISOFORM 1"/>
    <property type="match status" value="1"/>
</dbReference>
<dbReference type="GO" id="GO:0008898">
    <property type="term" value="F:S-adenosylmethionine-homocysteine S-methyltransferase activity"/>
    <property type="evidence" value="ECO:0007669"/>
    <property type="project" value="TreeGrafter"/>
</dbReference>
<dbReference type="PIRSF" id="PIRSF037505">
    <property type="entry name" value="Betaine_HMT"/>
    <property type="match status" value="1"/>
</dbReference>
<dbReference type="PANTHER" id="PTHR46015">
    <property type="entry name" value="ZGC:172121"/>
    <property type="match status" value="1"/>
</dbReference>
<feature type="region of interest" description="Disordered" evidence="6">
    <location>
        <begin position="264"/>
        <end position="308"/>
    </location>
</feature>
<dbReference type="Gene3D" id="3.20.20.330">
    <property type="entry name" value="Homocysteine-binding-like domain"/>
    <property type="match status" value="1"/>
</dbReference>
<dbReference type="GO" id="GO:0033528">
    <property type="term" value="P:S-methylmethionine cycle"/>
    <property type="evidence" value="ECO:0007669"/>
    <property type="project" value="TreeGrafter"/>
</dbReference>
<evidence type="ECO:0000313" key="8">
    <source>
        <dbReference type="EMBL" id="SHE24114.1"/>
    </source>
</evidence>
<dbReference type="GO" id="GO:0032259">
    <property type="term" value="P:methylation"/>
    <property type="evidence" value="ECO:0007669"/>
    <property type="project" value="UniProtKB-KW"/>
</dbReference>
<dbReference type="AlphaFoldDB" id="A0A1M4RVW2"/>
<keyword evidence="1 5" id="KW-0489">Methyltransferase</keyword>
<name>A0A1M4RVW2_9ACTO</name>
<dbReference type="GO" id="GO:0008270">
    <property type="term" value="F:zinc ion binding"/>
    <property type="evidence" value="ECO:0007669"/>
    <property type="project" value="InterPro"/>
</dbReference>
<dbReference type="SUPFAM" id="SSF82282">
    <property type="entry name" value="Homocysteine S-methyltransferase"/>
    <property type="match status" value="1"/>
</dbReference>
<evidence type="ECO:0000256" key="1">
    <source>
        <dbReference type="ARBA" id="ARBA00022603"/>
    </source>
</evidence>
<dbReference type="PROSITE" id="PS50970">
    <property type="entry name" value="HCY"/>
    <property type="match status" value="1"/>
</dbReference>
<dbReference type="Proteomes" id="UP000184291">
    <property type="component" value="Unassembled WGS sequence"/>
</dbReference>
<protein>
    <submittedName>
        <fullName evidence="8">Homocysteine s-methyltransferase</fullName>
    </submittedName>
</protein>
<feature type="domain" description="Hcy-binding" evidence="7">
    <location>
        <begin position="3"/>
        <end position="343"/>
    </location>
</feature>
<dbReference type="InterPro" id="IPR036589">
    <property type="entry name" value="HCY_dom_sf"/>
</dbReference>
<evidence type="ECO:0000256" key="5">
    <source>
        <dbReference type="PROSITE-ProRule" id="PRU00333"/>
    </source>
</evidence>